<feature type="domain" description="Response regulatory" evidence="2">
    <location>
        <begin position="3"/>
        <end position="117"/>
    </location>
</feature>
<dbReference type="InterPro" id="IPR007492">
    <property type="entry name" value="LytTR_DNA-bd_dom"/>
</dbReference>
<dbReference type="AlphaFoldDB" id="A0A4Q8ACK9"/>
<dbReference type="Gene3D" id="2.40.50.1020">
    <property type="entry name" value="LytTr DNA-binding domain"/>
    <property type="match status" value="1"/>
</dbReference>
<dbReference type="InterPro" id="IPR046947">
    <property type="entry name" value="LytR-like"/>
</dbReference>
<dbReference type="SMART" id="SM00448">
    <property type="entry name" value="REC"/>
    <property type="match status" value="1"/>
</dbReference>
<dbReference type="GO" id="GO:0000156">
    <property type="term" value="F:phosphorelay response regulator activity"/>
    <property type="evidence" value="ECO:0007669"/>
    <property type="project" value="InterPro"/>
</dbReference>
<name>A0A4Q8ACK9_9MICC</name>
<evidence type="ECO:0000313" key="4">
    <source>
        <dbReference type="EMBL" id="RZU61947.1"/>
    </source>
</evidence>
<evidence type="ECO:0000313" key="5">
    <source>
        <dbReference type="Proteomes" id="UP000292685"/>
    </source>
</evidence>
<evidence type="ECO:0000259" key="2">
    <source>
        <dbReference type="PROSITE" id="PS50110"/>
    </source>
</evidence>
<dbReference type="Gene3D" id="3.40.50.2300">
    <property type="match status" value="1"/>
</dbReference>
<evidence type="ECO:0000256" key="1">
    <source>
        <dbReference type="PROSITE-ProRule" id="PRU00169"/>
    </source>
</evidence>
<dbReference type="InterPro" id="IPR001789">
    <property type="entry name" value="Sig_transdc_resp-reg_receiver"/>
</dbReference>
<dbReference type="OrthoDB" id="236568at2"/>
<gene>
    <name evidence="4" type="ORF">EV380_1529</name>
</gene>
<protein>
    <submittedName>
        <fullName evidence="4">LytTR family two component transcriptional regulator</fullName>
    </submittedName>
</protein>
<feature type="domain" description="HTH LytTR-type" evidence="3">
    <location>
        <begin position="140"/>
        <end position="232"/>
    </location>
</feature>
<keyword evidence="5" id="KW-1185">Reference proteome</keyword>
<sequence length="238" mass="26338">MINVVVADDEPPAVEELAFLLAKDPRIGKIHRASSGAQALKALDEFDVDALFLDIHMPALTGLDIARVISRFTRPPAVVFVTADEAQALEAFELAAVDYILKPIRPARLAESVRRICEAVEDAAEAPELVTVDQGGVTRMIRRDDITHVLAQGDYARLHTKDASYLIRVPLGDLEQQWSEAGFVRIHRSCLVAMDHIGRVRLQPGRAAVVIGDVELPVSRRALPNLRERLESHRVRPL</sequence>
<dbReference type="PANTHER" id="PTHR37299:SF1">
    <property type="entry name" value="STAGE 0 SPORULATION PROTEIN A HOMOLOG"/>
    <property type="match status" value="1"/>
</dbReference>
<dbReference type="InterPro" id="IPR011006">
    <property type="entry name" value="CheY-like_superfamily"/>
</dbReference>
<feature type="modified residue" description="4-aspartylphosphate" evidence="1">
    <location>
        <position position="54"/>
    </location>
</feature>
<dbReference type="EMBL" id="SHLA01000001">
    <property type="protein sequence ID" value="RZU61947.1"/>
    <property type="molecule type" value="Genomic_DNA"/>
</dbReference>
<dbReference type="Pfam" id="PF04397">
    <property type="entry name" value="LytTR"/>
    <property type="match status" value="1"/>
</dbReference>
<dbReference type="PROSITE" id="PS50110">
    <property type="entry name" value="RESPONSE_REGULATORY"/>
    <property type="match status" value="1"/>
</dbReference>
<dbReference type="PANTHER" id="PTHR37299">
    <property type="entry name" value="TRANSCRIPTIONAL REGULATOR-RELATED"/>
    <property type="match status" value="1"/>
</dbReference>
<dbReference type="SUPFAM" id="SSF52172">
    <property type="entry name" value="CheY-like"/>
    <property type="match status" value="1"/>
</dbReference>
<dbReference type="GO" id="GO:0003677">
    <property type="term" value="F:DNA binding"/>
    <property type="evidence" value="ECO:0007669"/>
    <property type="project" value="InterPro"/>
</dbReference>
<dbReference type="Proteomes" id="UP000292685">
    <property type="component" value="Unassembled WGS sequence"/>
</dbReference>
<reference evidence="4 5" key="1">
    <citation type="submission" date="2019-02" db="EMBL/GenBank/DDBJ databases">
        <title>Sequencing the genomes of 1000 actinobacteria strains.</title>
        <authorList>
            <person name="Klenk H.-P."/>
        </authorList>
    </citation>
    <scope>NUCLEOTIDE SEQUENCE [LARGE SCALE GENOMIC DNA]</scope>
    <source>
        <strain evidence="4 5">DSM 17364</strain>
    </source>
</reference>
<evidence type="ECO:0000259" key="3">
    <source>
        <dbReference type="PROSITE" id="PS50930"/>
    </source>
</evidence>
<proteinExistence type="predicted"/>
<dbReference type="Pfam" id="PF00072">
    <property type="entry name" value="Response_reg"/>
    <property type="match status" value="1"/>
</dbReference>
<dbReference type="RefSeq" id="WP_130450443.1">
    <property type="nucleotide sequence ID" value="NZ_SHLA01000001.1"/>
</dbReference>
<organism evidence="4 5">
    <name type="scientific">Zhihengliuella halotolerans</name>
    <dbReference type="NCBI Taxonomy" id="370736"/>
    <lineage>
        <taxon>Bacteria</taxon>
        <taxon>Bacillati</taxon>
        <taxon>Actinomycetota</taxon>
        <taxon>Actinomycetes</taxon>
        <taxon>Micrococcales</taxon>
        <taxon>Micrococcaceae</taxon>
        <taxon>Zhihengliuella</taxon>
    </lineage>
</organism>
<comment type="caution">
    <text evidence="4">The sequence shown here is derived from an EMBL/GenBank/DDBJ whole genome shotgun (WGS) entry which is preliminary data.</text>
</comment>
<dbReference type="SMART" id="SM00850">
    <property type="entry name" value="LytTR"/>
    <property type="match status" value="1"/>
</dbReference>
<dbReference type="PROSITE" id="PS50930">
    <property type="entry name" value="HTH_LYTTR"/>
    <property type="match status" value="1"/>
</dbReference>
<accession>A0A4Q8ACK9</accession>
<keyword evidence="1" id="KW-0597">Phosphoprotein</keyword>